<protein>
    <recommendedName>
        <fullName evidence="3">DUF5655 domain-containing protein</fullName>
    </recommendedName>
</protein>
<dbReference type="EMBL" id="CP036261">
    <property type="protein sequence ID" value="QDS89260.1"/>
    <property type="molecule type" value="Genomic_DNA"/>
</dbReference>
<name>A0A517M319_9BACT</name>
<gene>
    <name evidence="1" type="ORF">EC9_34570</name>
</gene>
<dbReference type="RefSeq" id="WP_145346877.1">
    <property type="nucleotide sequence ID" value="NZ_CP036261.1"/>
</dbReference>
<organism evidence="1 2">
    <name type="scientific">Rosistilla ulvae</name>
    <dbReference type="NCBI Taxonomy" id="1930277"/>
    <lineage>
        <taxon>Bacteria</taxon>
        <taxon>Pseudomonadati</taxon>
        <taxon>Planctomycetota</taxon>
        <taxon>Planctomycetia</taxon>
        <taxon>Pirellulales</taxon>
        <taxon>Pirellulaceae</taxon>
        <taxon>Rosistilla</taxon>
    </lineage>
</organism>
<dbReference type="Proteomes" id="UP000319557">
    <property type="component" value="Chromosome"/>
</dbReference>
<evidence type="ECO:0008006" key="3">
    <source>
        <dbReference type="Google" id="ProtNLM"/>
    </source>
</evidence>
<keyword evidence="2" id="KW-1185">Reference proteome</keyword>
<proteinExistence type="predicted"/>
<evidence type="ECO:0000313" key="2">
    <source>
        <dbReference type="Proteomes" id="UP000319557"/>
    </source>
</evidence>
<dbReference type="KEGG" id="ruv:EC9_34570"/>
<dbReference type="OrthoDB" id="269629at2"/>
<dbReference type="AlphaFoldDB" id="A0A517M319"/>
<sequence>MSGEDFSNRLDAAIQRGRQRGLHEQAAAKQEAMSEEELRHLHSSYRLSLSDRIEKAVAQLASHFPGFQTETLFGEKGWGAACGRDDLSMERGRRTNRFSRLEMTIRPLNEYMVLELKGKGTVSNKEVFNRSHFVDLTEADLSEFERLIDAWVVEYAEQFASRT</sequence>
<accession>A0A517M319</accession>
<evidence type="ECO:0000313" key="1">
    <source>
        <dbReference type="EMBL" id="QDS89260.1"/>
    </source>
</evidence>
<reference evidence="1 2" key="1">
    <citation type="submission" date="2019-02" db="EMBL/GenBank/DDBJ databases">
        <title>Deep-cultivation of Planctomycetes and their phenomic and genomic characterization uncovers novel biology.</title>
        <authorList>
            <person name="Wiegand S."/>
            <person name="Jogler M."/>
            <person name="Boedeker C."/>
            <person name="Pinto D."/>
            <person name="Vollmers J."/>
            <person name="Rivas-Marin E."/>
            <person name="Kohn T."/>
            <person name="Peeters S.H."/>
            <person name="Heuer A."/>
            <person name="Rast P."/>
            <person name="Oberbeckmann S."/>
            <person name="Bunk B."/>
            <person name="Jeske O."/>
            <person name="Meyerdierks A."/>
            <person name="Storesund J.E."/>
            <person name="Kallscheuer N."/>
            <person name="Luecker S."/>
            <person name="Lage O.M."/>
            <person name="Pohl T."/>
            <person name="Merkel B.J."/>
            <person name="Hornburger P."/>
            <person name="Mueller R.-W."/>
            <person name="Bruemmer F."/>
            <person name="Labrenz M."/>
            <person name="Spormann A.M."/>
            <person name="Op den Camp H."/>
            <person name="Overmann J."/>
            <person name="Amann R."/>
            <person name="Jetten M.S.M."/>
            <person name="Mascher T."/>
            <person name="Medema M.H."/>
            <person name="Devos D.P."/>
            <person name="Kaster A.-K."/>
            <person name="Ovreas L."/>
            <person name="Rohde M."/>
            <person name="Galperin M.Y."/>
            <person name="Jogler C."/>
        </authorList>
    </citation>
    <scope>NUCLEOTIDE SEQUENCE [LARGE SCALE GENOMIC DNA]</scope>
    <source>
        <strain evidence="1 2">EC9</strain>
    </source>
</reference>